<organism evidence="2 3">
    <name type="scientific">Boletus reticuloceps</name>
    <dbReference type="NCBI Taxonomy" id="495285"/>
    <lineage>
        <taxon>Eukaryota</taxon>
        <taxon>Fungi</taxon>
        <taxon>Dikarya</taxon>
        <taxon>Basidiomycota</taxon>
        <taxon>Agaricomycotina</taxon>
        <taxon>Agaricomycetes</taxon>
        <taxon>Agaricomycetidae</taxon>
        <taxon>Boletales</taxon>
        <taxon>Boletineae</taxon>
        <taxon>Boletaceae</taxon>
        <taxon>Boletoideae</taxon>
        <taxon>Boletus</taxon>
    </lineage>
</organism>
<accession>A0A8I2YFF8</accession>
<reference evidence="2" key="1">
    <citation type="submission" date="2021-03" db="EMBL/GenBank/DDBJ databases">
        <title>Evolutionary innovations through gain and loss of genes in the ectomycorrhizal Boletales.</title>
        <authorList>
            <person name="Wu G."/>
            <person name="Miyauchi S."/>
            <person name="Morin E."/>
            <person name="Yang Z.-L."/>
            <person name="Xu J."/>
            <person name="Martin F.M."/>
        </authorList>
    </citation>
    <scope>NUCLEOTIDE SEQUENCE</scope>
    <source>
        <strain evidence="2">BR01</strain>
    </source>
</reference>
<evidence type="ECO:0000313" key="2">
    <source>
        <dbReference type="EMBL" id="KAG6370950.1"/>
    </source>
</evidence>
<proteinExistence type="predicted"/>
<protein>
    <submittedName>
        <fullName evidence="2">Uncharacterized protein</fullName>
    </submittedName>
</protein>
<gene>
    <name evidence="2" type="ORF">JVT61DRAFT_10841</name>
</gene>
<dbReference type="AlphaFoldDB" id="A0A8I2YFF8"/>
<comment type="caution">
    <text evidence="2">The sequence shown here is derived from an EMBL/GenBank/DDBJ whole genome shotgun (WGS) entry which is preliminary data.</text>
</comment>
<dbReference type="EMBL" id="JAGFBS010000042">
    <property type="protein sequence ID" value="KAG6370950.1"/>
    <property type="molecule type" value="Genomic_DNA"/>
</dbReference>
<evidence type="ECO:0000313" key="3">
    <source>
        <dbReference type="Proteomes" id="UP000683000"/>
    </source>
</evidence>
<keyword evidence="3" id="KW-1185">Reference proteome</keyword>
<sequence length="56" mass="6349">MTTWPPNTRQQLASSPLVYLASRIPILNPYAHSTFNVNVQPPSTKNYPHPSTTTRR</sequence>
<dbReference type="Proteomes" id="UP000683000">
    <property type="component" value="Unassembled WGS sequence"/>
</dbReference>
<evidence type="ECO:0000256" key="1">
    <source>
        <dbReference type="SAM" id="MobiDB-lite"/>
    </source>
</evidence>
<name>A0A8I2YFF8_9AGAM</name>
<feature type="region of interest" description="Disordered" evidence="1">
    <location>
        <begin position="34"/>
        <end position="56"/>
    </location>
</feature>